<dbReference type="Gene3D" id="3.40.190.150">
    <property type="entry name" value="Bordetella uptake gene, domain 1"/>
    <property type="match status" value="1"/>
</dbReference>
<accession>A0A261SKB4</accession>
<evidence type="ECO:0000313" key="4">
    <source>
        <dbReference type="Proteomes" id="UP000216020"/>
    </source>
</evidence>
<evidence type="ECO:0008006" key="5">
    <source>
        <dbReference type="Google" id="ProtNLM"/>
    </source>
</evidence>
<organism evidence="3 4">
    <name type="scientific">Bordetella genomosp. 10</name>
    <dbReference type="NCBI Taxonomy" id="1416804"/>
    <lineage>
        <taxon>Bacteria</taxon>
        <taxon>Pseudomonadati</taxon>
        <taxon>Pseudomonadota</taxon>
        <taxon>Betaproteobacteria</taxon>
        <taxon>Burkholderiales</taxon>
        <taxon>Alcaligenaceae</taxon>
        <taxon>Bordetella</taxon>
    </lineage>
</organism>
<comment type="caution">
    <text evidence="3">The sequence shown here is derived from an EMBL/GenBank/DDBJ whole genome shotgun (WGS) entry which is preliminary data.</text>
</comment>
<protein>
    <recommendedName>
        <fullName evidence="5">LacI family transcriptional regulator</fullName>
    </recommendedName>
</protein>
<feature type="compositionally biased region" description="Low complexity" evidence="2">
    <location>
        <begin position="52"/>
        <end position="66"/>
    </location>
</feature>
<dbReference type="Proteomes" id="UP000216020">
    <property type="component" value="Unassembled WGS sequence"/>
</dbReference>
<keyword evidence="4" id="KW-1185">Reference proteome</keyword>
<name>A0A261SKB4_9BORD</name>
<reference evidence="4" key="1">
    <citation type="submission" date="2017-05" db="EMBL/GenBank/DDBJ databases">
        <title>Complete and WGS of Bordetella genogroups.</title>
        <authorList>
            <person name="Spilker T."/>
            <person name="Lipuma J."/>
        </authorList>
    </citation>
    <scope>NUCLEOTIDE SEQUENCE [LARGE SCALE GENOMIC DNA]</scope>
    <source>
        <strain evidence="4">AU16122</strain>
    </source>
</reference>
<dbReference type="Gene3D" id="3.40.190.10">
    <property type="entry name" value="Periplasmic binding protein-like II"/>
    <property type="match status" value="1"/>
</dbReference>
<evidence type="ECO:0000256" key="1">
    <source>
        <dbReference type="ARBA" id="ARBA00006987"/>
    </source>
</evidence>
<feature type="region of interest" description="Disordered" evidence="2">
    <location>
        <begin position="52"/>
        <end position="71"/>
    </location>
</feature>
<dbReference type="PANTHER" id="PTHR42928">
    <property type="entry name" value="TRICARBOXYLATE-BINDING PROTEIN"/>
    <property type="match status" value="1"/>
</dbReference>
<comment type="similarity">
    <text evidence="1">Belongs to the UPF0065 (bug) family.</text>
</comment>
<gene>
    <name evidence="3" type="ORF">CAL29_03480</name>
</gene>
<dbReference type="OrthoDB" id="8678477at2"/>
<dbReference type="Pfam" id="PF03401">
    <property type="entry name" value="TctC"/>
    <property type="match status" value="1"/>
</dbReference>
<dbReference type="InterPro" id="IPR005064">
    <property type="entry name" value="BUG"/>
</dbReference>
<dbReference type="InterPro" id="IPR042100">
    <property type="entry name" value="Bug_dom1"/>
</dbReference>
<dbReference type="EMBL" id="NEVM01000001">
    <property type="protein sequence ID" value="OZI37481.1"/>
    <property type="molecule type" value="Genomic_DNA"/>
</dbReference>
<dbReference type="CDD" id="cd07012">
    <property type="entry name" value="PBP2_Bug_TTT"/>
    <property type="match status" value="1"/>
</dbReference>
<evidence type="ECO:0000256" key="2">
    <source>
        <dbReference type="SAM" id="MobiDB-lite"/>
    </source>
</evidence>
<dbReference type="AlphaFoldDB" id="A0A261SKB4"/>
<sequence>MACCNNFRPWPSFPTRRRIGRCRPRPTAPIRRRGWTGWPAWADAGALADSLADSSAESPADSSTESPLIHRPLPDSPAHILITRRQTMTPRIKLAQTAALALIAFSAALPQARAADTYPDKPITLLIGFAPGGPTDAIGRVLFKRVSEILNVPIIIENRPGAGGNIGTQELVRAKPDGYTLMYGTSSVTTAPALFNRADLDPTKAFDVAGCSVSVPLILLVPKSDTATSAEAFYKAVKADPSKYFQGSSGNGSIDHLVSMDIAGRLGLKFQHVPYKGNGPALSDLASGNVNFMYSGSFNSALPFIKAGKVKPLAVTSGHRSQALPDVPSLSESVAGLRGFDAGTWQVLAAPKGTPPAVLAKLNDAMQAAMKDAKVKESLDFQGAEPMNMDQQQCKAYIGQEYARWSNTIKRLGLKSE</sequence>
<dbReference type="PANTHER" id="PTHR42928:SF5">
    <property type="entry name" value="BLR1237 PROTEIN"/>
    <property type="match status" value="1"/>
</dbReference>
<dbReference type="SUPFAM" id="SSF53850">
    <property type="entry name" value="Periplasmic binding protein-like II"/>
    <property type="match status" value="1"/>
</dbReference>
<proteinExistence type="inferred from homology"/>
<evidence type="ECO:0000313" key="3">
    <source>
        <dbReference type="EMBL" id="OZI37481.1"/>
    </source>
</evidence>